<protein>
    <submittedName>
        <fullName evidence="2">Amidohydrolase</fullName>
    </submittedName>
</protein>
<dbReference type="InterPro" id="IPR006680">
    <property type="entry name" value="Amidohydro-rel"/>
</dbReference>
<evidence type="ECO:0000313" key="2">
    <source>
        <dbReference type="EMBL" id="BEG98370.1"/>
    </source>
</evidence>
<dbReference type="SUPFAM" id="SSF51556">
    <property type="entry name" value="Metallo-dependent hydrolases"/>
    <property type="match status" value="1"/>
</dbReference>
<evidence type="ECO:0000313" key="3">
    <source>
        <dbReference type="Proteomes" id="UP001496674"/>
    </source>
</evidence>
<evidence type="ECO:0000259" key="1">
    <source>
        <dbReference type="Pfam" id="PF01979"/>
    </source>
</evidence>
<dbReference type="Gene3D" id="3.20.20.140">
    <property type="entry name" value="Metal-dependent hydrolases"/>
    <property type="match status" value="1"/>
</dbReference>
<feature type="domain" description="Amidohydrolase-related" evidence="1">
    <location>
        <begin position="92"/>
        <end position="475"/>
    </location>
</feature>
<dbReference type="Pfam" id="PF01979">
    <property type="entry name" value="Amidohydro_1"/>
    <property type="match status" value="1"/>
</dbReference>
<organism evidence="2 3">
    <name type="scientific">Bacteroides sedimenti</name>
    <dbReference type="NCBI Taxonomy" id="2136147"/>
    <lineage>
        <taxon>Bacteria</taxon>
        <taxon>Pseudomonadati</taxon>
        <taxon>Bacteroidota</taxon>
        <taxon>Bacteroidia</taxon>
        <taxon>Bacteroidales</taxon>
        <taxon>Bacteroidaceae</taxon>
        <taxon>Bacteroides</taxon>
    </lineage>
</organism>
<name>A0ABN6Z1E1_9BACE</name>
<keyword evidence="3" id="KW-1185">Reference proteome</keyword>
<dbReference type="InterPro" id="IPR011059">
    <property type="entry name" value="Metal-dep_hydrolase_composite"/>
</dbReference>
<reference evidence="2 3" key="1">
    <citation type="submission" date="2023-04" db="EMBL/GenBank/DDBJ databases">
        <title>Draft genome sequence of acteroides sedimenti strain YN3PY1.</title>
        <authorList>
            <person name="Yoshida N."/>
        </authorList>
    </citation>
    <scope>NUCLEOTIDE SEQUENCE [LARGE SCALE GENOMIC DNA]</scope>
    <source>
        <strain evidence="2 3">YN3PY1</strain>
    </source>
</reference>
<dbReference type="Gene3D" id="2.30.40.10">
    <property type="entry name" value="Urease, subunit C, domain 1"/>
    <property type="match status" value="2"/>
</dbReference>
<dbReference type="EMBL" id="AP028055">
    <property type="protein sequence ID" value="BEG98370.1"/>
    <property type="molecule type" value="Genomic_DNA"/>
</dbReference>
<dbReference type="Proteomes" id="UP001496674">
    <property type="component" value="Chromosome"/>
</dbReference>
<sequence length="495" mass="55428">MSTLCFYVNQIHENMKSKTTILAIFIAWAFFHPGTKAQDMAVVNVSVIDCTGSKEKPNMTVLVTDGKITAIEKFSRKNFGANTRIIDGKGKYLIPGLWDMHVHCLNDSLVFFPLMICNGITSVRDMYNNAALFEMKTEWRKLINEGKLIGPNMYIPLAVFGPDQNWWWGIVVKSKEEAANFVREAKASGADFIKIYDLYDPEVYFAIVNEAKQAGIKVVGHCPISVNIADAAEAGQSTFEHLLGILIASSSKETQIRSQMVQKTHEVHDSFSDLTRLLFYVQSADISGTYDVNKANNLFRRLKNSGSYQCPTLVFWKRLLTAINTDTCADGRFKDVPAKDLKYWYDLKADLSTAKISKEDFNLIRTLVKMDFQLVKELNRRGVKLLAGTDITWYKGKVMPKFGLHDELSLLVEAGLSPMEALLTATKNAAEALGVLDKAGTLEVGKCADMLLLDANPLKDIQNTTKINSVVKAGNYYSRDKLDNLLHDVEMKAKK</sequence>
<gene>
    <name evidence="2" type="ORF">BSYN_06350</name>
</gene>
<proteinExistence type="predicted"/>
<accession>A0ABN6Z1E1</accession>
<dbReference type="InterPro" id="IPR032466">
    <property type="entry name" value="Metal_Hydrolase"/>
</dbReference>
<dbReference type="PANTHER" id="PTHR43135:SF3">
    <property type="entry name" value="ALPHA-D-RIBOSE 1-METHYLPHOSPHONATE 5-TRIPHOSPHATE DIPHOSPHATASE"/>
    <property type="match status" value="1"/>
</dbReference>
<dbReference type="SUPFAM" id="SSF51338">
    <property type="entry name" value="Composite domain of metallo-dependent hydrolases"/>
    <property type="match status" value="1"/>
</dbReference>
<dbReference type="PANTHER" id="PTHR43135">
    <property type="entry name" value="ALPHA-D-RIBOSE 1-METHYLPHOSPHONATE 5-TRIPHOSPHATE DIPHOSPHATASE"/>
    <property type="match status" value="1"/>
</dbReference>
<dbReference type="InterPro" id="IPR051781">
    <property type="entry name" value="Metallo-dep_Hydrolase"/>
</dbReference>